<evidence type="ECO:0000259" key="11">
    <source>
        <dbReference type="Pfam" id="PF13206"/>
    </source>
</evidence>
<dbReference type="AlphaFoldDB" id="A0A1G4ICR7"/>
<dbReference type="Proteomes" id="UP000195570">
    <property type="component" value="Unassembled WGS sequence"/>
</dbReference>
<evidence type="ECO:0000256" key="5">
    <source>
        <dbReference type="ARBA" id="ARBA00022729"/>
    </source>
</evidence>
<name>A0A1G4ICR7_TRYEQ</name>
<sequence>MPAVASNIAFWRFAAVALCAITSEFQGAANDNAAEFRAMCDIYNLEVNPGVFSPPQANSEVAKIVTELETLNLSAASDVWFEDKEGELSDKNGKDNADARTTWQKEKEKLNKKPGSDGQPKYKRLPDTWQRKQAASALKRLLKSATDLSNEYSSTIGGAEVRVQRVQTALTNALYGKGKTRLDTAVLTSDLKSYCGKAAGSPAAGTGIAYDFICLCTATDSNSAGEGNNNKQSCRPD</sequence>
<dbReference type="GO" id="GO:0098552">
    <property type="term" value="C:side of membrane"/>
    <property type="evidence" value="ECO:0007669"/>
    <property type="project" value="UniProtKB-KW"/>
</dbReference>
<feature type="region of interest" description="Disordered" evidence="9">
    <location>
        <begin position="85"/>
        <end position="124"/>
    </location>
</feature>
<keyword evidence="7" id="KW-0325">Glycoprotein</keyword>
<gene>
    <name evidence="12" type="ORF">TEOVI_000137400</name>
</gene>
<keyword evidence="8" id="KW-0449">Lipoprotein</keyword>
<feature type="signal peptide" evidence="10">
    <location>
        <begin position="1"/>
        <end position="19"/>
    </location>
</feature>
<feature type="chain" id="PRO_5009235394" evidence="10">
    <location>
        <begin position="20"/>
        <end position="237"/>
    </location>
</feature>
<keyword evidence="6" id="KW-0472">Membrane</keyword>
<evidence type="ECO:0000256" key="9">
    <source>
        <dbReference type="SAM" id="MobiDB-lite"/>
    </source>
</evidence>
<evidence type="ECO:0000256" key="4">
    <source>
        <dbReference type="ARBA" id="ARBA00022622"/>
    </source>
</evidence>
<evidence type="ECO:0000313" key="13">
    <source>
        <dbReference type="Proteomes" id="UP000195570"/>
    </source>
</evidence>
<dbReference type="RefSeq" id="XP_067080709.1">
    <property type="nucleotide sequence ID" value="XM_067224608.1"/>
</dbReference>
<evidence type="ECO:0000256" key="7">
    <source>
        <dbReference type="ARBA" id="ARBA00023180"/>
    </source>
</evidence>
<dbReference type="InterPro" id="IPR025932">
    <property type="entry name" value="Trypano_VSG_B_N_dom"/>
</dbReference>
<keyword evidence="4" id="KW-0336">GPI-anchor</keyword>
<evidence type="ECO:0000256" key="1">
    <source>
        <dbReference type="ARBA" id="ARBA00002523"/>
    </source>
</evidence>
<comment type="caution">
    <text evidence="12">The sequence shown here is derived from an EMBL/GenBank/DDBJ whole genome shotgun (WGS) entry which is preliminary data.</text>
</comment>
<evidence type="ECO:0000256" key="8">
    <source>
        <dbReference type="ARBA" id="ARBA00023288"/>
    </source>
</evidence>
<dbReference type="VEuPathDB" id="TriTrypDB:TEOVI_000137400"/>
<evidence type="ECO:0000256" key="2">
    <source>
        <dbReference type="ARBA" id="ARBA00004609"/>
    </source>
</evidence>
<dbReference type="GO" id="GO:0005886">
    <property type="term" value="C:plasma membrane"/>
    <property type="evidence" value="ECO:0007669"/>
    <property type="project" value="UniProtKB-SubCell"/>
</dbReference>
<accession>A0A1G4ICR7</accession>
<keyword evidence="5 10" id="KW-0732">Signal</keyword>
<dbReference type="Pfam" id="PF13206">
    <property type="entry name" value="VSG_B"/>
    <property type="match status" value="1"/>
</dbReference>
<evidence type="ECO:0000256" key="3">
    <source>
        <dbReference type="ARBA" id="ARBA00022475"/>
    </source>
</evidence>
<evidence type="ECO:0000256" key="6">
    <source>
        <dbReference type="ARBA" id="ARBA00023136"/>
    </source>
</evidence>
<feature type="domain" description="Trypanosome variant surface glycoprotein B-type N-terminal" evidence="11">
    <location>
        <begin position="15"/>
        <end position="223"/>
    </location>
</feature>
<keyword evidence="3" id="KW-1003">Cell membrane</keyword>
<keyword evidence="13" id="KW-1185">Reference proteome</keyword>
<feature type="compositionally biased region" description="Basic and acidic residues" evidence="9">
    <location>
        <begin position="85"/>
        <end position="115"/>
    </location>
</feature>
<dbReference type="GeneID" id="92375314"/>
<proteinExistence type="predicted"/>
<dbReference type="EMBL" id="CZPT02001309">
    <property type="protein sequence ID" value="SCU69805.1"/>
    <property type="molecule type" value="Genomic_DNA"/>
</dbReference>
<reference evidence="12" key="1">
    <citation type="submission" date="2016-09" db="EMBL/GenBank/DDBJ databases">
        <authorList>
            <person name="Hebert L."/>
            <person name="Moumen B."/>
        </authorList>
    </citation>
    <scope>NUCLEOTIDE SEQUENCE [LARGE SCALE GENOMIC DNA]</scope>
    <source>
        <strain evidence="12">OVI</strain>
    </source>
</reference>
<comment type="function">
    <text evidence="1">VSG forms a coat on the surface of the parasite. The trypanosome evades the immune response of the host by expressing a series of antigenically distinct VSGs from an estimated 1000 VSG genes.</text>
</comment>
<comment type="subcellular location">
    <subcellularLocation>
        <location evidence="2">Cell membrane</location>
        <topology evidence="2">Lipid-anchor</topology>
        <topology evidence="2">GPI-anchor</topology>
    </subcellularLocation>
</comment>
<organism evidence="12 13">
    <name type="scientific">Trypanosoma equiperdum</name>
    <dbReference type="NCBI Taxonomy" id="5694"/>
    <lineage>
        <taxon>Eukaryota</taxon>
        <taxon>Discoba</taxon>
        <taxon>Euglenozoa</taxon>
        <taxon>Kinetoplastea</taxon>
        <taxon>Metakinetoplastina</taxon>
        <taxon>Trypanosomatida</taxon>
        <taxon>Trypanosomatidae</taxon>
        <taxon>Trypanosoma</taxon>
    </lineage>
</organism>
<evidence type="ECO:0000256" key="10">
    <source>
        <dbReference type="SAM" id="SignalP"/>
    </source>
</evidence>
<evidence type="ECO:0000313" key="12">
    <source>
        <dbReference type="EMBL" id="SCU69805.1"/>
    </source>
</evidence>
<protein>
    <submittedName>
        <fullName evidence="12">Trypanosomal VSG domain containing protein, putative</fullName>
    </submittedName>
</protein>